<feature type="chain" id="PRO_5043700485" evidence="1">
    <location>
        <begin position="22"/>
        <end position="59"/>
    </location>
</feature>
<protein>
    <submittedName>
        <fullName evidence="2">Uncharacterized protein</fullName>
    </submittedName>
</protein>
<evidence type="ECO:0000256" key="1">
    <source>
        <dbReference type="SAM" id="SignalP"/>
    </source>
</evidence>
<evidence type="ECO:0000313" key="3">
    <source>
        <dbReference type="Proteomes" id="UP001208651"/>
    </source>
</evidence>
<feature type="signal peptide" evidence="1">
    <location>
        <begin position="1"/>
        <end position="21"/>
    </location>
</feature>
<keyword evidence="1" id="KW-0732">Signal</keyword>
<proteinExistence type="predicted"/>
<dbReference type="EMBL" id="JAJVCY010000004">
    <property type="protein sequence ID" value="MCV3287430.1"/>
    <property type="molecule type" value="Genomic_DNA"/>
</dbReference>
<gene>
    <name evidence="2" type="ORF">LZT28_04035</name>
</gene>
<name>A0AAW5RFC1_AERME</name>
<organism evidence="2 3">
    <name type="scientific">Aeromonas media</name>
    <dbReference type="NCBI Taxonomy" id="651"/>
    <lineage>
        <taxon>Bacteria</taxon>
        <taxon>Pseudomonadati</taxon>
        <taxon>Pseudomonadota</taxon>
        <taxon>Gammaproteobacteria</taxon>
        <taxon>Aeromonadales</taxon>
        <taxon>Aeromonadaceae</taxon>
        <taxon>Aeromonas</taxon>
    </lineage>
</organism>
<accession>A0AAW5RFC1</accession>
<evidence type="ECO:0000313" key="2">
    <source>
        <dbReference type="EMBL" id="MCV3287430.1"/>
    </source>
</evidence>
<dbReference type="AlphaFoldDB" id="A0AAW5RFC1"/>
<reference evidence="2" key="1">
    <citation type="submission" date="2022-01" db="EMBL/GenBank/DDBJ databases">
        <title>Comparison of Fish pathogen Aeromonas spp.</title>
        <authorList>
            <person name="Dubey S."/>
            <person name="Sorum H."/>
            <person name="Munangandu H.M."/>
        </authorList>
    </citation>
    <scope>NUCLEOTIDE SEQUENCE</scope>
    <source>
        <strain evidence="2">SD/21-15</strain>
    </source>
</reference>
<dbReference type="Proteomes" id="UP001208651">
    <property type="component" value="Unassembled WGS sequence"/>
</dbReference>
<dbReference type="RefSeq" id="WP_263684583.1">
    <property type="nucleotide sequence ID" value="NZ_JAJVCY010000004.1"/>
</dbReference>
<comment type="caution">
    <text evidence="2">The sequence shown here is derived from an EMBL/GenBank/DDBJ whole genome shotgun (WGS) entry which is preliminary data.</text>
</comment>
<sequence>MKKHILIGVLWLALPAFSAMAADYLVEQSAKEGQLNVVTSAKDQLAIVSSVPLPARGTR</sequence>